<dbReference type="Gene3D" id="3.40.1350.10">
    <property type="match status" value="1"/>
</dbReference>
<dbReference type="Pfam" id="PF01870">
    <property type="entry name" value="Hjc"/>
    <property type="match status" value="1"/>
</dbReference>
<accession>A0A4U9RAQ1</accession>
<name>A0A4U9RAQ1_HATHI</name>
<sequence>MVDKQTPIEKIRNYYEISKYLNDTQKIKLKDMLGITNDDESRINGLENETEFLMMIYLLGWAEKITSIDESASPLTGAKTSDFLVETINGKKLAIEVKSSKKYQIKFSKKLVLEKKNFSENYNCEAYFAIKLAGHWMLFSNQYIIEHNFKISLTKDFVNSELNDILGERIFLFPRGLEILSIYSKKKIGIGIQHPHYGNLIKIQIKIFGKKVYTVTTQNKEYLFLSYVLENVQDVMSNQEQEIKSLDSDRTLILEKFNQDFSLLKLSCFLMAPIKHMIDNDSGTPYTFELFKEKMKGKDKTFINRNLVLNSLDLLDKEGYPITMFLNKEGYRLGDLKIK</sequence>
<dbReference type="EMBL" id="LR590481">
    <property type="protein sequence ID" value="VTQ88589.1"/>
    <property type="molecule type" value="Genomic_DNA"/>
</dbReference>
<dbReference type="Proteomes" id="UP000308489">
    <property type="component" value="Chromosome 1"/>
</dbReference>
<organism evidence="1 2">
    <name type="scientific">Hathewaya histolytica</name>
    <name type="common">Clostridium histolyticum</name>
    <dbReference type="NCBI Taxonomy" id="1498"/>
    <lineage>
        <taxon>Bacteria</taxon>
        <taxon>Bacillati</taxon>
        <taxon>Bacillota</taxon>
        <taxon>Clostridia</taxon>
        <taxon>Eubacteriales</taxon>
        <taxon>Clostridiaceae</taxon>
        <taxon>Hathewaya</taxon>
    </lineage>
</organism>
<dbReference type="KEGG" id="hhw:NCTC503_01264"/>
<protein>
    <submittedName>
        <fullName evidence="1">Uncharacterized protein</fullName>
    </submittedName>
</protein>
<proteinExistence type="predicted"/>
<dbReference type="InterPro" id="IPR011856">
    <property type="entry name" value="tRNA_endonuc-like_dom_sf"/>
</dbReference>
<evidence type="ECO:0000313" key="2">
    <source>
        <dbReference type="Proteomes" id="UP000308489"/>
    </source>
</evidence>
<dbReference type="AlphaFoldDB" id="A0A4U9RAQ1"/>
<gene>
    <name evidence="1" type="ORF">NCTC503_01264</name>
</gene>
<dbReference type="GO" id="GO:0003676">
    <property type="term" value="F:nucleic acid binding"/>
    <property type="evidence" value="ECO:0007669"/>
    <property type="project" value="InterPro"/>
</dbReference>
<reference evidence="1 2" key="1">
    <citation type="submission" date="2019-05" db="EMBL/GenBank/DDBJ databases">
        <authorList>
            <consortium name="Pathogen Informatics"/>
        </authorList>
    </citation>
    <scope>NUCLEOTIDE SEQUENCE [LARGE SCALE GENOMIC DNA]</scope>
    <source>
        <strain evidence="1 2">NCTC503</strain>
    </source>
</reference>
<keyword evidence="2" id="KW-1185">Reference proteome</keyword>
<evidence type="ECO:0000313" key="1">
    <source>
        <dbReference type="EMBL" id="VTQ88589.1"/>
    </source>
</evidence>
<dbReference type="InterPro" id="IPR002732">
    <property type="entry name" value="Hjc"/>
</dbReference>
<dbReference type="RefSeq" id="WP_171011992.1">
    <property type="nucleotide sequence ID" value="NZ_CBCRUQ010000020.1"/>
</dbReference>